<evidence type="ECO:0008006" key="3">
    <source>
        <dbReference type="Google" id="ProtNLM"/>
    </source>
</evidence>
<name>W4FAB1_APHAT</name>
<feature type="region of interest" description="Disordered" evidence="1">
    <location>
        <begin position="1"/>
        <end position="42"/>
    </location>
</feature>
<dbReference type="OrthoDB" id="79721at2759"/>
<evidence type="ECO:0000256" key="1">
    <source>
        <dbReference type="SAM" id="MobiDB-lite"/>
    </source>
</evidence>
<dbReference type="RefSeq" id="XP_009846122.1">
    <property type="nucleotide sequence ID" value="XM_009847820.1"/>
</dbReference>
<feature type="compositionally biased region" description="Polar residues" evidence="1">
    <location>
        <begin position="1"/>
        <end position="13"/>
    </location>
</feature>
<dbReference type="AlphaFoldDB" id="W4FAB1"/>
<reference evidence="2" key="1">
    <citation type="submission" date="2013-12" db="EMBL/GenBank/DDBJ databases">
        <title>The Genome Sequence of Aphanomyces astaci APO3.</title>
        <authorList>
            <consortium name="The Broad Institute Genomics Platform"/>
            <person name="Russ C."/>
            <person name="Tyler B."/>
            <person name="van West P."/>
            <person name="Dieguez-Uribeondo J."/>
            <person name="Young S.K."/>
            <person name="Zeng Q."/>
            <person name="Gargeya S."/>
            <person name="Fitzgerald M."/>
            <person name="Abouelleil A."/>
            <person name="Alvarado L."/>
            <person name="Chapman S.B."/>
            <person name="Gainer-Dewar J."/>
            <person name="Goldberg J."/>
            <person name="Griggs A."/>
            <person name="Gujja S."/>
            <person name="Hansen M."/>
            <person name="Howarth C."/>
            <person name="Imamovic A."/>
            <person name="Ireland A."/>
            <person name="Larimer J."/>
            <person name="McCowan C."/>
            <person name="Murphy C."/>
            <person name="Pearson M."/>
            <person name="Poon T.W."/>
            <person name="Priest M."/>
            <person name="Roberts A."/>
            <person name="Saif S."/>
            <person name="Shea T."/>
            <person name="Sykes S."/>
            <person name="Wortman J."/>
            <person name="Nusbaum C."/>
            <person name="Birren B."/>
        </authorList>
    </citation>
    <scope>NUCLEOTIDE SEQUENCE [LARGE SCALE GENOMIC DNA]</scope>
    <source>
        <strain evidence="2">APO3</strain>
    </source>
</reference>
<accession>W4FAB1</accession>
<dbReference type="VEuPathDB" id="FungiDB:H257_18703"/>
<gene>
    <name evidence="2" type="ORF">H257_18703</name>
</gene>
<evidence type="ECO:0000313" key="2">
    <source>
        <dbReference type="EMBL" id="ETV64397.1"/>
    </source>
</evidence>
<protein>
    <recommendedName>
        <fullName evidence="3">CBM1 domain-containing protein</fullName>
    </recommendedName>
</protein>
<dbReference type="GeneID" id="20820699"/>
<dbReference type="EMBL" id="KI913315">
    <property type="protein sequence ID" value="ETV64397.1"/>
    <property type="molecule type" value="Genomic_DNA"/>
</dbReference>
<sequence>MTVPVPTSMSARVTTTTPSTDTPDPSSTTDKPRTITVPTLPPVACKPVATSTPVPALATINRPTPATITPATTTLAATTATPTPMTTTTTLAPTTTAAPTTTSTLSLVSVCKDATYGFPTSTVGTTPICGGDGCSTGATRCPRKGDVPVAGCNPGIPSWNASSKMCVAPEDAVCGLVTGSNQTGGTWGCMFPSQGCATAPATTASGPGTWVVPVVNDTSYAVASTSKTLLCGGTGVCAPQGTLCPKQGTVSSGAPCSSNLPSWNAATGTCIAPNDAVCTYVARVWQCQFRPATTIAPTTTQKVVIAVTKIPTPTNATSTTVAPTTTFVPVSTLATTTRTAVPIVTASNISTPTMTPVPVHATTTLAPSPTPIDSGNLLKMLLEWLWNAVNSTATAASSTTTQLDTSDCVPYLAMFGDSSSSIVNSICKTKKGCAKGSADQPYTLAPPDSYCPSSIYFGQVLLVCC</sequence>
<feature type="compositionally biased region" description="Low complexity" evidence="1">
    <location>
        <begin position="14"/>
        <end position="29"/>
    </location>
</feature>
<organism evidence="2">
    <name type="scientific">Aphanomyces astaci</name>
    <name type="common">Crayfish plague agent</name>
    <dbReference type="NCBI Taxonomy" id="112090"/>
    <lineage>
        <taxon>Eukaryota</taxon>
        <taxon>Sar</taxon>
        <taxon>Stramenopiles</taxon>
        <taxon>Oomycota</taxon>
        <taxon>Saprolegniomycetes</taxon>
        <taxon>Saprolegniales</taxon>
        <taxon>Verrucalvaceae</taxon>
        <taxon>Aphanomyces</taxon>
    </lineage>
</organism>
<proteinExistence type="predicted"/>